<name>A0A0D2J5U9_9CHLO</name>
<feature type="non-terminal residue" evidence="2">
    <location>
        <position position="1"/>
    </location>
</feature>
<sequence>HMRHYTFRRLTDQRGPAATASKARGVAPVAAAATAAASHPGALGSGAPGSAGIEMVGPPSSLAGGGGGAAANGAPTAANDLVNPFADQSRAGAGGFSTLNL</sequence>
<dbReference type="KEGG" id="mng:MNEG_12706"/>
<feature type="compositionally biased region" description="Low complexity" evidence="1">
    <location>
        <begin position="20"/>
        <end position="42"/>
    </location>
</feature>
<reference evidence="2 3" key="1">
    <citation type="journal article" date="2013" name="BMC Genomics">
        <title>Reconstruction of the lipid metabolism for the microalga Monoraphidium neglectum from its genome sequence reveals characteristics suitable for biofuel production.</title>
        <authorList>
            <person name="Bogen C."/>
            <person name="Al-Dilaimi A."/>
            <person name="Albersmeier A."/>
            <person name="Wichmann J."/>
            <person name="Grundmann M."/>
            <person name="Rupp O."/>
            <person name="Lauersen K.J."/>
            <person name="Blifernez-Klassen O."/>
            <person name="Kalinowski J."/>
            <person name="Goesmann A."/>
            <person name="Mussgnug J.H."/>
            <person name="Kruse O."/>
        </authorList>
    </citation>
    <scope>NUCLEOTIDE SEQUENCE [LARGE SCALE GENOMIC DNA]</scope>
    <source>
        <strain evidence="2 3">SAG 48.87</strain>
    </source>
</reference>
<feature type="compositionally biased region" description="Low complexity" evidence="1">
    <location>
        <begin position="50"/>
        <end position="62"/>
    </location>
</feature>
<dbReference type="AlphaFoldDB" id="A0A0D2J5U9"/>
<keyword evidence="3" id="KW-1185">Reference proteome</keyword>
<evidence type="ECO:0000313" key="2">
    <source>
        <dbReference type="EMBL" id="KIY95257.1"/>
    </source>
</evidence>
<accession>A0A0D2J5U9</accession>
<dbReference type="EMBL" id="KK103607">
    <property type="protein sequence ID" value="KIY95257.1"/>
    <property type="molecule type" value="Genomic_DNA"/>
</dbReference>
<gene>
    <name evidence="2" type="ORF">MNEG_12706</name>
</gene>
<protein>
    <submittedName>
        <fullName evidence="2">Uncharacterized protein</fullName>
    </submittedName>
</protein>
<dbReference type="GeneID" id="25730095"/>
<dbReference type="RefSeq" id="XP_013894277.1">
    <property type="nucleotide sequence ID" value="XM_014038823.1"/>
</dbReference>
<proteinExistence type="predicted"/>
<dbReference type="Proteomes" id="UP000054498">
    <property type="component" value="Unassembled WGS sequence"/>
</dbReference>
<organism evidence="2 3">
    <name type="scientific">Monoraphidium neglectum</name>
    <dbReference type="NCBI Taxonomy" id="145388"/>
    <lineage>
        <taxon>Eukaryota</taxon>
        <taxon>Viridiplantae</taxon>
        <taxon>Chlorophyta</taxon>
        <taxon>core chlorophytes</taxon>
        <taxon>Chlorophyceae</taxon>
        <taxon>CS clade</taxon>
        <taxon>Sphaeropleales</taxon>
        <taxon>Selenastraceae</taxon>
        <taxon>Monoraphidium</taxon>
    </lineage>
</organism>
<evidence type="ECO:0000256" key="1">
    <source>
        <dbReference type="SAM" id="MobiDB-lite"/>
    </source>
</evidence>
<evidence type="ECO:0000313" key="3">
    <source>
        <dbReference type="Proteomes" id="UP000054498"/>
    </source>
</evidence>
<feature type="region of interest" description="Disordered" evidence="1">
    <location>
        <begin position="1"/>
        <end position="81"/>
    </location>
</feature>